<gene>
    <name evidence="4" type="ORF">CPEL01642_LOCUS18930</name>
</gene>
<feature type="compositionally biased region" description="Basic and acidic residues" evidence="2">
    <location>
        <begin position="155"/>
        <end position="169"/>
    </location>
</feature>
<accession>A0A7S0LKQ2</accession>
<feature type="compositionally biased region" description="Basic and acidic residues" evidence="2">
    <location>
        <begin position="262"/>
        <end position="272"/>
    </location>
</feature>
<dbReference type="EMBL" id="HBEY01039666">
    <property type="protein sequence ID" value="CAD8615549.1"/>
    <property type="molecule type" value="Transcribed_RNA"/>
</dbReference>
<dbReference type="InterPro" id="IPR016197">
    <property type="entry name" value="Chromo-like_dom_sf"/>
</dbReference>
<feature type="region of interest" description="Disordered" evidence="2">
    <location>
        <begin position="132"/>
        <end position="182"/>
    </location>
</feature>
<dbReference type="SMART" id="SM00298">
    <property type="entry name" value="CHROMO"/>
    <property type="match status" value="1"/>
</dbReference>
<reference evidence="4" key="1">
    <citation type="submission" date="2021-01" db="EMBL/GenBank/DDBJ databases">
        <authorList>
            <person name="Corre E."/>
            <person name="Pelletier E."/>
            <person name="Niang G."/>
            <person name="Scheremetjew M."/>
            <person name="Finn R."/>
            <person name="Kale V."/>
            <person name="Holt S."/>
            <person name="Cochrane G."/>
            <person name="Meng A."/>
            <person name="Brown T."/>
            <person name="Cohen L."/>
        </authorList>
    </citation>
    <scope>NUCLEOTIDE SEQUENCE</scope>
    <source>
        <strain evidence="4">PLY182g</strain>
    </source>
</reference>
<dbReference type="PROSITE" id="PS50013">
    <property type="entry name" value="CHROMO_2"/>
    <property type="match status" value="1"/>
</dbReference>
<dbReference type="Pfam" id="PF00385">
    <property type="entry name" value="Chromo"/>
    <property type="match status" value="1"/>
</dbReference>
<dbReference type="AlphaFoldDB" id="A0A7S0LKQ2"/>
<evidence type="ECO:0000259" key="3">
    <source>
        <dbReference type="PROSITE" id="PS50013"/>
    </source>
</evidence>
<dbReference type="SUPFAM" id="SSF54160">
    <property type="entry name" value="Chromo domain-like"/>
    <property type="match status" value="1"/>
</dbReference>
<organism evidence="4">
    <name type="scientific">Coccolithus braarudii</name>
    <dbReference type="NCBI Taxonomy" id="221442"/>
    <lineage>
        <taxon>Eukaryota</taxon>
        <taxon>Haptista</taxon>
        <taxon>Haptophyta</taxon>
        <taxon>Prymnesiophyceae</taxon>
        <taxon>Coccolithales</taxon>
        <taxon>Coccolithaceae</taxon>
        <taxon>Coccolithus</taxon>
    </lineage>
</organism>
<sequence>MSRAGMPESHSTYQHCDAPPANPESALMGRADEDFAGGQDDFVMVSSAKLRALHAQLETEIASRQDAERALEQKTADATVAVEEAWELSRAHAWELHYQKLAVEEQRDQAEREIDRLRDEVMALELAREQGSSAIYPSATEHADPSATEAVIPLPERRNSRGPHARDGSIAEPQKSSRAPPGRVVEKILLMRCAPGGPPGHGPDASELEFFVKWKGLAHEHCEWVTHTALEGDPSAKQRVRRFLQVYELPGSRGVELVPDEPVAHELPEAHGSRGASLPSSGGLKRLSLTRLRGLSNTASRSNAA</sequence>
<keyword evidence="1" id="KW-0175">Coiled coil</keyword>
<protein>
    <recommendedName>
        <fullName evidence="3">Chromo domain-containing protein</fullName>
    </recommendedName>
</protein>
<dbReference type="InterPro" id="IPR023780">
    <property type="entry name" value="Chromo_domain"/>
</dbReference>
<evidence type="ECO:0000256" key="1">
    <source>
        <dbReference type="SAM" id="Coils"/>
    </source>
</evidence>
<evidence type="ECO:0000256" key="2">
    <source>
        <dbReference type="SAM" id="MobiDB-lite"/>
    </source>
</evidence>
<feature type="coiled-coil region" evidence="1">
    <location>
        <begin position="54"/>
        <end position="127"/>
    </location>
</feature>
<feature type="region of interest" description="Disordered" evidence="2">
    <location>
        <begin position="1"/>
        <end position="28"/>
    </location>
</feature>
<proteinExistence type="predicted"/>
<dbReference type="InterPro" id="IPR000953">
    <property type="entry name" value="Chromo/chromo_shadow_dom"/>
</dbReference>
<feature type="domain" description="Chromo" evidence="3">
    <location>
        <begin position="183"/>
        <end position="245"/>
    </location>
</feature>
<dbReference type="Gene3D" id="2.40.50.40">
    <property type="match status" value="1"/>
</dbReference>
<feature type="region of interest" description="Disordered" evidence="2">
    <location>
        <begin position="259"/>
        <end position="285"/>
    </location>
</feature>
<evidence type="ECO:0000313" key="4">
    <source>
        <dbReference type="EMBL" id="CAD8615549.1"/>
    </source>
</evidence>
<name>A0A7S0LKQ2_9EUKA</name>